<comment type="caution">
    <text evidence="2">The sequence shown here is derived from an EMBL/GenBank/DDBJ whole genome shotgun (WGS) entry which is preliminary data.</text>
</comment>
<dbReference type="AlphaFoldDB" id="A0A9N7RSN9"/>
<organism evidence="2 3">
    <name type="scientific">Striga hermonthica</name>
    <name type="common">Purple witchweed</name>
    <name type="synonym">Buchnera hermonthica</name>
    <dbReference type="NCBI Taxonomy" id="68872"/>
    <lineage>
        <taxon>Eukaryota</taxon>
        <taxon>Viridiplantae</taxon>
        <taxon>Streptophyta</taxon>
        <taxon>Embryophyta</taxon>
        <taxon>Tracheophyta</taxon>
        <taxon>Spermatophyta</taxon>
        <taxon>Magnoliopsida</taxon>
        <taxon>eudicotyledons</taxon>
        <taxon>Gunneridae</taxon>
        <taxon>Pentapetalae</taxon>
        <taxon>asterids</taxon>
        <taxon>lamiids</taxon>
        <taxon>Lamiales</taxon>
        <taxon>Orobanchaceae</taxon>
        <taxon>Buchnereae</taxon>
        <taxon>Striga</taxon>
    </lineage>
</organism>
<reference evidence="2" key="1">
    <citation type="submission" date="2019-12" db="EMBL/GenBank/DDBJ databases">
        <authorList>
            <person name="Scholes J."/>
        </authorList>
    </citation>
    <scope>NUCLEOTIDE SEQUENCE</scope>
</reference>
<name>A0A9N7RSN9_STRHE</name>
<protein>
    <submittedName>
        <fullName evidence="2">HVA22-like protein i</fullName>
    </submittedName>
</protein>
<dbReference type="OrthoDB" id="434647at2759"/>
<dbReference type="Proteomes" id="UP001153555">
    <property type="component" value="Unassembled WGS sequence"/>
</dbReference>
<evidence type="ECO:0000313" key="2">
    <source>
        <dbReference type="EMBL" id="CAA0842987.1"/>
    </source>
</evidence>
<dbReference type="Pfam" id="PF03134">
    <property type="entry name" value="TB2_DP1_HVA22"/>
    <property type="match status" value="1"/>
</dbReference>
<dbReference type="EMBL" id="CACSLK010034598">
    <property type="protein sequence ID" value="CAA0842987.1"/>
    <property type="molecule type" value="Genomic_DNA"/>
</dbReference>
<evidence type="ECO:0000256" key="1">
    <source>
        <dbReference type="SAM" id="MobiDB-lite"/>
    </source>
</evidence>
<keyword evidence="3" id="KW-1185">Reference proteome</keyword>
<evidence type="ECO:0000313" key="3">
    <source>
        <dbReference type="Proteomes" id="UP001153555"/>
    </source>
</evidence>
<gene>
    <name evidence="2" type="ORF">SHERM_08841</name>
</gene>
<feature type="region of interest" description="Disordered" evidence="1">
    <location>
        <begin position="89"/>
        <end position="178"/>
    </location>
</feature>
<sequence length="178" mass="20314">MYRGIKLGLFIYLWHPNTKGSEYVYETFLRPYLLKYEADIDRSLFEAKERALNSANYYCHHCTKLGSKFVVQFFQFLVSQSSSIKQPFGSQLHNAQNQQSSTTHPLLSSKSSRMLKRSISDKWRPPVPLVGPMAPHLSQAPKSESMKVRHQSQTKFIHAENSGPGGQPDDDADKIKSH</sequence>
<feature type="compositionally biased region" description="Polar residues" evidence="1">
    <location>
        <begin position="89"/>
        <end position="105"/>
    </location>
</feature>
<accession>A0A9N7RSN9</accession>
<dbReference type="InterPro" id="IPR004345">
    <property type="entry name" value="TB2_DP1_HVA22"/>
</dbReference>
<proteinExistence type="predicted"/>